<feature type="region of interest" description="Disordered" evidence="1">
    <location>
        <begin position="76"/>
        <end position="106"/>
    </location>
</feature>
<sequence>MSTTTARRPRWTRLLAPAVLVAVALAGAILVSSLRGGWSWGNVASTALGFVTGGAVAVLVALVLLRLATARHRRRRIDAEQQRRDRAALDALEPLRDATGPREEPS</sequence>
<evidence type="ECO:0000313" key="3">
    <source>
        <dbReference type="EMBL" id="PPK92677.1"/>
    </source>
</evidence>
<protein>
    <submittedName>
        <fullName evidence="3">Uncharacterized protein</fullName>
    </submittedName>
</protein>
<evidence type="ECO:0000313" key="4">
    <source>
        <dbReference type="Proteomes" id="UP000239485"/>
    </source>
</evidence>
<evidence type="ECO:0000256" key="1">
    <source>
        <dbReference type="SAM" id="MobiDB-lite"/>
    </source>
</evidence>
<reference evidence="3 4" key="1">
    <citation type="submission" date="2018-02" db="EMBL/GenBank/DDBJ databases">
        <title>Genomic Encyclopedia of Archaeal and Bacterial Type Strains, Phase II (KMG-II): from individual species to whole genera.</title>
        <authorList>
            <person name="Goeker M."/>
        </authorList>
    </citation>
    <scope>NUCLEOTIDE SEQUENCE [LARGE SCALE GENOMIC DNA]</scope>
    <source>
        <strain evidence="3 4">DSM 22857</strain>
    </source>
</reference>
<organism evidence="3 4">
    <name type="scientific">Kineococcus xinjiangensis</name>
    <dbReference type="NCBI Taxonomy" id="512762"/>
    <lineage>
        <taxon>Bacteria</taxon>
        <taxon>Bacillati</taxon>
        <taxon>Actinomycetota</taxon>
        <taxon>Actinomycetes</taxon>
        <taxon>Kineosporiales</taxon>
        <taxon>Kineosporiaceae</taxon>
        <taxon>Kineococcus</taxon>
    </lineage>
</organism>
<keyword evidence="2" id="KW-0812">Transmembrane</keyword>
<feature type="compositionally biased region" description="Basic and acidic residues" evidence="1">
    <location>
        <begin position="77"/>
        <end position="106"/>
    </location>
</feature>
<dbReference type="AlphaFoldDB" id="A0A2S6IEQ3"/>
<name>A0A2S6IEQ3_9ACTN</name>
<keyword evidence="2" id="KW-1133">Transmembrane helix</keyword>
<dbReference type="RefSeq" id="WP_104434549.1">
    <property type="nucleotide sequence ID" value="NZ_PTJD01000013.1"/>
</dbReference>
<comment type="caution">
    <text evidence="3">The sequence shown here is derived from an EMBL/GenBank/DDBJ whole genome shotgun (WGS) entry which is preliminary data.</text>
</comment>
<proteinExistence type="predicted"/>
<accession>A0A2S6IEQ3</accession>
<feature type="transmembrane region" description="Helical" evidence="2">
    <location>
        <begin position="43"/>
        <end position="67"/>
    </location>
</feature>
<gene>
    <name evidence="3" type="ORF">CLV92_113106</name>
</gene>
<keyword evidence="4" id="KW-1185">Reference proteome</keyword>
<evidence type="ECO:0000256" key="2">
    <source>
        <dbReference type="SAM" id="Phobius"/>
    </source>
</evidence>
<keyword evidence="2" id="KW-0472">Membrane</keyword>
<dbReference type="EMBL" id="PTJD01000013">
    <property type="protein sequence ID" value="PPK92677.1"/>
    <property type="molecule type" value="Genomic_DNA"/>
</dbReference>
<dbReference type="Proteomes" id="UP000239485">
    <property type="component" value="Unassembled WGS sequence"/>
</dbReference>